<dbReference type="Pfam" id="PF13480">
    <property type="entry name" value="Acetyltransf_6"/>
    <property type="match status" value="1"/>
</dbReference>
<reference evidence="2 3" key="1">
    <citation type="submission" date="2020-08" db="EMBL/GenBank/DDBJ databases">
        <title>Sequencing the genomes of 1000 actinobacteria strains.</title>
        <authorList>
            <person name="Klenk H.-P."/>
        </authorList>
    </citation>
    <scope>NUCLEOTIDE SEQUENCE [LARGE SCALE GENOMIC DNA]</scope>
    <source>
        <strain evidence="2 3">DSM 9581</strain>
    </source>
</reference>
<dbReference type="AlphaFoldDB" id="A0A7W8SCE6"/>
<protein>
    <submittedName>
        <fullName evidence="2">CelD/BcsL family acetyltransferase involved in cellulose biosynthesis</fullName>
    </submittedName>
</protein>
<name>A0A7W8SCE6_9CELL</name>
<feature type="domain" description="BioF2-like acetyltransferase" evidence="1">
    <location>
        <begin position="190"/>
        <end position="309"/>
    </location>
</feature>
<evidence type="ECO:0000259" key="1">
    <source>
        <dbReference type="Pfam" id="PF13480"/>
    </source>
</evidence>
<dbReference type="InterPro" id="IPR038740">
    <property type="entry name" value="BioF2-like_GNAT_dom"/>
</dbReference>
<organism evidence="2 3">
    <name type="scientific">Cellulomonas hominis</name>
    <dbReference type="NCBI Taxonomy" id="156981"/>
    <lineage>
        <taxon>Bacteria</taxon>
        <taxon>Bacillati</taxon>
        <taxon>Actinomycetota</taxon>
        <taxon>Actinomycetes</taxon>
        <taxon>Micrococcales</taxon>
        <taxon>Cellulomonadaceae</taxon>
        <taxon>Cellulomonas</taxon>
    </lineage>
</organism>
<gene>
    <name evidence="2" type="ORF">HNR08_000995</name>
</gene>
<dbReference type="EMBL" id="JACHDN010000001">
    <property type="protein sequence ID" value="MBB5472259.1"/>
    <property type="molecule type" value="Genomic_DNA"/>
</dbReference>
<dbReference type="Proteomes" id="UP000564629">
    <property type="component" value="Unassembled WGS sequence"/>
</dbReference>
<evidence type="ECO:0000313" key="3">
    <source>
        <dbReference type="Proteomes" id="UP000564629"/>
    </source>
</evidence>
<dbReference type="RefSeq" id="WP_183834821.1">
    <property type="nucleotide sequence ID" value="NZ_JACHDN010000001.1"/>
</dbReference>
<dbReference type="GO" id="GO:0016740">
    <property type="term" value="F:transferase activity"/>
    <property type="evidence" value="ECO:0007669"/>
    <property type="project" value="UniProtKB-KW"/>
</dbReference>
<comment type="caution">
    <text evidence="2">The sequence shown here is derived from an EMBL/GenBank/DDBJ whole genome shotgun (WGS) entry which is preliminary data.</text>
</comment>
<proteinExistence type="predicted"/>
<keyword evidence="2" id="KW-0808">Transferase</keyword>
<evidence type="ECO:0000313" key="2">
    <source>
        <dbReference type="EMBL" id="MBB5472259.1"/>
    </source>
</evidence>
<accession>A0A7W8SCE6</accession>
<sequence length="378" mass="40486">MRIRLIPLPDVTDADVAAWRRLAEDAAEPNLYLDPRFLVPARDRGPDAAAVQVLVVEDAGEWLAALAVTPRAVGGRVALRTTTTGGEFMAVHADRHHPLVRAGRAAEALDALLRGPAAVGLPRLLQLRRFPADGPLADALTAVLGRGPFRLDEYRRDVGAFVHRASVPVEPVTAPVVDPPLPVDHLGPSDRKGLRRRARALARAAGGPLVLHDVSDDPGLEDEFVDLQAAGWKGDPARGGDALRLDPAAERWFRQVVATFRADGDVLALRLEAGGATQYLSITLRSGGIHVGFMDTYSEKHHQLSPGAIGRLAELGHVLAVTDAPHYDPAVGSRYGSSTRIYPDRRTYVDLLVATRGIAAHAAVAAAPLARRWGVFTP</sequence>